<dbReference type="Proteomes" id="UP000189670">
    <property type="component" value="Unassembled WGS sequence"/>
</dbReference>
<name>A0A1V1NW84_9BACT</name>
<dbReference type="EMBL" id="ATBP01001727">
    <property type="protein sequence ID" value="ETR66823.1"/>
    <property type="molecule type" value="Genomic_DNA"/>
</dbReference>
<evidence type="ECO:0000313" key="2">
    <source>
        <dbReference type="Proteomes" id="UP000189670"/>
    </source>
</evidence>
<protein>
    <recommendedName>
        <fullName evidence="3">Fibronectin type-III domain-containing protein</fullName>
    </recommendedName>
</protein>
<feature type="non-terminal residue" evidence="1">
    <location>
        <position position="133"/>
    </location>
</feature>
<accession>A0A1V1NW84</accession>
<evidence type="ECO:0000313" key="1">
    <source>
        <dbReference type="EMBL" id="ETR66823.1"/>
    </source>
</evidence>
<dbReference type="AlphaFoldDB" id="A0A1V1NW84"/>
<reference evidence="2" key="1">
    <citation type="submission" date="2012-11" db="EMBL/GenBank/DDBJ databases">
        <authorList>
            <person name="Lucero-Rivera Y.E."/>
            <person name="Tovar-Ramirez D."/>
        </authorList>
    </citation>
    <scope>NUCLEOTIDE SEQUENCE [LARGE SCALE GENOMIC DNA]</scope>
    <source>
        <strain evidence="2">Araruama</strain>
    </source>
</reference>
<organism evidence="1 2">
    <name type="scientific">Candidatus Magnetoglobus multicellularis str. Araruama</name>
    <dbReference type="NCBI Taxonomy" id="890399"/>
    <lineage>
        <taxon>Bacteria</taxon>
        <taxon>Pseudomonadati</taxon>
        <taxon>Thermodesulfobacteriota</taxon>
        <taxon>Desulfobacteria</taxon>
        <taxon>Desulfobacterales</taxon>
        <taxon>Desulfobacteraceae</taxon>
        <taxon>Candidatus Magnetoglobus</taxon>
    </lineage>
</organism>
<evidence type="ECO:0008006" key="3">
    <source>
        <dbReference type="Google" id="ProtNLM"/>
    </source>
</evidence>
<gene>
    <name evidence="1" type="ORF">OMM_12299</name>
</gene>
<proteinExistence type="predicted"/>
<sequence length="133" mass="14898">MEKVLLTDQKGLVTEFFDKSKNKYTHYVAVDHLKENTRYSFSVASGEVVDKNNGKMYHVVTGPELIPVGSLQPAGQVLMDNQTPAKDSIVYIRVINDHAESAIMSTLVDQNGFWFLILSMPEPKIINTCLIPL</sequence>
<comment type="caution">
    <text evidence="1">The sequence shown here is derived from an EMBL/GenBank/DDBJ whole genome shotgun (WGS) entry which is preliminary data.</text>
</comment>